<keyword evidence="3" id="KW-1185">Reference proteome</keyword>
<gene>
    <name evidence="2" type="ORF">H5P28_15325</name>
</gene>
<evidence type="ECO:0000313" key="2">
    <source>
        <dbReference type="EMBL" id="MBC2595638.1"/>
    </source>
</evidence>
<dbReference type="Pfam" id="PF13470">
    <property type="entry name" value="PIN_3"/>
    <property type="match status" value="1"/>
</dbReference>
<dbReference type="InterPro" id="IPR002850">
    <property type="entry name" value="PIN_toxin-like"/>
</dbReference>
<dbReference type="PANTHER" id="PTHR34610:SF4">
    <property type="entry name" value="SLL8027 PROTEIN"/>
    <property type="match status" value="1"/>
</dbReference>
<feature type="domain" description="PIN" evidence="1">
    <location>
        <begin position="7"/>
        <end position="111"/>
    </location>
</feature>
<reference evidence="2 3" key="1">
    <citation type="submission" date="2020-07" db="EMBL/GenBank/DDBJ databases">
        <authorList>
            <person name="Feng X."/>
        </authorList>
    </citation>
    <scope>NUCLEOTIDE SEQUENCE [LARGE SCALE GENOMIC DNA]</scope>
    <source>
        <strain evidence="2 3">JCM31066</strain>
    </source>
</reference>
<evidence type="ECO:0000313" key="3">
    <source>
        <dbReference type="Proteomes" id="UP000546464"/>
    </source>
</evidence>
<comment type="caution">
    <text evidence="2">The sequence shown here is derived from an EMBL/GenBank/DDBJ whole genome shotgun (WGS) entry which is preliminary data.</text>
</comment>
<dbReference type="RefSeq" id="WP_185676590.1">
    <property type="nucleotide sequence ID" value="NZ_JACHVB010000045.1"/>
</dbReference>
<dbReference type="InterPro" id="IPR029060">
    <property type="entry name" value="PIN-like_dom_sf"/>
</dbReference>
<protein>
    <submittedName>
        <fullName evidence="2">Putative toxin-antitoxin system toxin component, PIN family</fullName>
    </submittedName>
</protein>
<name>A0A842HI15_9BACT</name>
<sequence length="136" mass="14594">MNVPVWVIDTNVLVSAVLTPGGNCDKILRAAIEGKIRLAWSSQMLAEYRMVLSRPKFKLLPAFVAAILTSFGPATQVTPSEAPELPDPDDEVFLGTALCTPDQILVTGNTAHFPPEVCTPVQILTPAKAVQLLGTR</sequence>
<dbReference type="PANTHER" id="PTHR34610">
    <property type="entry name" value="SSL7007 PROTEIN"/>
    <property type="match status" value="1"/>
</dbReference>
<dbReference type="SUPFAM" id="SSF88723">
    <property type="entry name" value="PIN domain-like"/>
    <property type="match status" value="1"/>
</dbReference>
<dbReference type="NCBIfam" id="TIGR00305">
    <property type="entry name" value="putative toxin-antitoxin system toxin component, PIN family"/>
    <property type="match status" value="1"/>
</dbReference>
<dbReference type="AlphaFoldDB" id="A0A842HI15"/>
<evidence type="ECO:0000259" key="1">
    <source>
        <dbReference type="Pfam" id="PF13470"/>
    </source>
</evidence>
<dbReference type="InterPro" id="IPR002716">
    <property type="entry name" value="PIN_dom"/>
</dbReference>
<dbReference type="EMBL" id="JACHVB010000045">
    <property type="protein sequence ID" value="MBC2595638.1"/>
    <property type="molecule type" value="Genomic_DNA"/>
</dbReference>
<organism evidence="2 3">
    <name type="scientific">Ruficoccus amylovorans</name>
    <dbReference type="NCBI Taxonomy" id="1804625"/>
    <lineage>
        <taxon>Bacteria</taxon>
        <taxon>Pseudomonadati</taxon>
        <taxon>Verrucomicrobiota</taxon>
        <taxon>Opitutia</taxon>
        <taxon>Puniceicoccales</taxon>
        <taxon>Cerasicoccaceae</taxon>
        <taxon>Ruficoccus</taxon>
    </lineage>
</organism>
<dbReference type="Proteomes" id="UP000546464">
    <property type="component" value="Unassembled WGS sequence"/>
</dbReference>
<proteinExistence type="predicted"/>
<accession>A0A842HI15</accession>